<accession>A0A7M1NVI8</accession>
<evidence type="ECO:0000313" key="1">
    <source>
        <dbReference type="EMBL" id="QOR16968.1"/>
    </source>
</evidence>
<protein>
    <submittedName>
        <fullName evidence="1">Uncharacterized protein</fullName>
    </submittedName>
</protein>
<organism evidence="1 2">
    <name type="scientific">Haemophilus parainfluenzae</name>
    <dbReference type="NCBI Taxonomy" id="729"/>
    <lineage>
        <taxon>Bacteria</taxon>
        <taxon>Pseudomonadati</taxon>
        <taxon>Pseudomonadota</taxon>
        <taxon>Gammaproteobacteria</taxon>
        <taxon>Pasteurellales</taxon>
        <taxon>Pasteurellaceae</taxon>
        <taxon>Haemophilus</taxon>
    </lineage>
</organism>
<reference evidence="1 2" key="1">
    <citation type="submission" date="2020-10" db="EMBL/GenBank/DDBJ databases">
        <title>Genomic diversity and antimicrobial resistance of Haemophilus colonising the airways of young children with cystic fibrosis.</title>
        <authorList>
            <person name="Watts S.C."/>
            <person name="Judd L.M."/>
            <person name="Carzino R."/>
            <person name="Ranganathan S."/>
            <person name="Holt K.E."/>
        </authorList>
    </citation>
    <scope>NUCLEOTIDE SEQUENCE [LARGE SCALE GENOMIC DNA]</scope>
    <source>
        <strain evidence="1 2">M1C137_2</strain>
    </source>
</reference>
<evidence type="ECO:0000313" key="2">
    <source>
        <dbReference type="Proteomes" id="UP000595009"/>
    </source>
</evidence>
<dbReference type="EMBL" id="CP063120">
    <property type="protein sequence ID" value="QOR16968.1"/>
    <property type="molecule type" value="Genomic_DNA"/>
</dbReference>
<dbReference type="RefSeq" id="WP_197543371.1">
    <property type="nucleotide sequence ID" value="NZ_CP063120.1"/>
</dbReference>
<dbReference type="Proteomes" id="UP000595009">
    <property type="component" value="Chromosome"/>
</dbReference>
<dbReference type="AlphaFoldDB" id="A0A7M1NVI8"/>
<proteinExistence type="predicted"/>
<gene>
    <name evidence="1" type="ORF">INP94_08875</name>
</gene>
<sequence length="163" mass="19085">MKERITLSEGEIFLLTPPLKSDPCYACHLIYLSYQTKGLCAYVVSKDPIVLESVDLDRIEFDTSKAIYASIHFMKWGIWKKLGYRSLVEAEDKLTLRNVGSYNLMYRDEICRQMPSKDYKNEYPLQPVYDLIEVFSVIYGKQYKKEDPRFLAWANGSVKEQLE</sequence>
<name>A0A7M1NVI8_HAEPA</name>